<accession>H8ZXD1</accession>
<dbReference type="AlphaFoldDB" id="H8ZXD1"/>
<dbReference type="PANTHER" id="PTHR11760:SF19">
    <property type="entry name" value="SMALL RIBOSOMAL SUBUNIT PROTEIN US3C"/>
    <property type="match status" value="1"/>
</dbReference>
<dbReference type="Gene3D" id="3.30.300.20">
    <property type="match status" value="1"/>
</dbReference>
<dbReference type="GO" id="GO:0003735">
    <property type="term" value="F:structural constituent of ribosome"/>
    <property type="evidence" value="ECO:0007669"/>
    <property type="project" value="InterPro"/>
</dbReference>
<dbReference type="Pfam" id="PF00189">
    <property type="entry name" value="Ribosomal_S3_C"/>
    <property type="match status" value="1"/>
</dbReference>
<dbReference type="InterPro" id="IPR009019">
    <property type="entry name" value="KH_sf_prok-type"/>
</dbReference>
<dbReference type="PANTHER" id="PTHR11760">
    <property type="entry name" value="30S/40S RIBOSOMAL PROTEIN S3"/>
    <property type="match status" value="1"/>
</dbReference>
<evidence type="ECO:0000256" key="7">
    <source>
        <dbReference type="RuleBase" id="RU003626"/>
    </source>
</evidence>
<dbReference type="EMBL" id="JN643723">
    <property type="protein sequence ID" value="AEQ94209.1"/>
    <property type="molecule type" value="Genomic_DNA"/>
</dbReference>
<dbReference type="InterPro" id="IPR057258">
    <property type="entry name" value="Ribosomal_uS3"/>
</dbReference>
<keyword evidence="3 5" id="KW-0687">Ribonucleoprotein</keyword>
<comment type="subcellular location">
    <subcellularLocation>
        <location evidence="5 7">Plastid</location>
        <location evidence="5 7">Chloroplast</location>
    </subcellularLocation>
</comment>
<dbReference type="InterPro" id="IPR015946">
    <property type="entry name" value="KH_dom-like_a/b"/>
</dbReference>
<feature type="domain" description="Small ribosomal subunit protein uS3 C-terminal" evidence="8">
    <location>
        <begin position="127"/>
        <end position="208"/>
    </location>
</feature>
<dbReference type="CDD" id="cd02412">
    <property type="entry name" value="KH-II_30S_S3"/>
    <property type="match status" value="1"/>
</dbReference>
<dbReference type="GO" id="GO:0003723">
    <property type="term" value="F:RNA binding"/>
    <property type="evidence" value="ECO:0007669"/>
    <property type="project" value="InterPro"/>
</dbReference>
<protein>
    <recommendedName>
        <fullName evidence="4 5">Small ribosomal subunit protein uS3c</fullName>
    </recommendedName>
</protein>
<name>H8ZXD1_9EUGL</name>
<dbReference type="Gene3D" id="3.30.1140.32">
    <property type="entry name" value="Ribosomal protein S3, C-terminal domain"/>
    <property type="match status" value="1"/>
</dbReference>
<dbReference type="InterPro" id="IPR036419">
    <property type="entry name" value="Ribosomal_S3_C_sf"/>
</dbReference>
<dbReference type="HAMAP" id="MF_01309_B">
    <property type="entry name" value="Ribosomal_uS3_B"/>
    <property type="match status" value="1"/>
</dbReference>
<evidence type="ECO:0000256" key="5">
    <source>
        <dbReference type="HAMAP-Rule" id="MF_01309"/>
    </source>
</evidence>
<dbReference type="PROSITE" id="PS00548">
    <property type="entry name" value="RIBOSOMAL_S3"/>
    <property type="match status" value="1"/>
</dbReference>
<reference evidence="9" key="2">
    <citation type="submission" date="2013-03" db="EMBL/GenBank/DDBJ databases">
        <authorList>
            <person name="Wiegert K.E."/>
            <person name="Bennett M.S."/>
            <person name="Triemer R.E."/>
        </authorList>
    </citation>
    <scope>NUCLEOTIDE SEQUENCE</scope>
</reference>
<sequence length="212" mass="23999">MGQKVNPTGFRVGITQAHSSIWFSKSSDYNKIVKEDSFIRNFVLSRLGSSNILSVKIRRSLINLYIDVSSANPQSILGFNNLGLTDLTKLLSAKIFNLFNVQRNIVINLIVVKNPDVYSKLIAEFMSEQLEKRVPFRRVMRLAMQKAQQSGVKGIKIQISGRLNGAEIARSEWVREGQVPLHTLRANINFCSLRAQTIYGILGIKVWIYVPF</sequence>
<dbReference type="GO" id="GO:0006412">
    <property type="term" value="P:translation"/>
    <property type="evidence" value="ECO:0007669"/>
    <property type="project" value="UniProtKB-UniRule"/>
</dbReference>
<reference evidence="9" key="1">
    <citation type="journal article" date="2012" name="Protist">
        <title>Evolution of the chloroplast genome in photosynthetic euglenoids: a comparison of Eutreptia viridis and Euglena gracilis (Euglenophyta).</title>
        <authorList>
            <person name="Wiegert K.E."/>
            <person name="Bennett M.S."/>
            <person name="Triemer R.E."/>
        </authorList>
    </citation>
    <scope>NUCLEOTIDE SEQUENCE</scope>
</reference>
<dbReference type="InterPro" id="IPR001351">
    <property type="entry name" value="Ribosomal_uS3_C"/>
</dbReference>
<keyword evidence="7 9" id="KW-0150">Chloroplast</keyword>
<gene>
    <name evidence="5 9" type="primary">rps3</name>
</gene>
<evidence type="ECO:0000256" key="4">
    <source>
        <dbReference type="ARBA" id="ARBA00035154"/>
    </source>
</evidence>
<evidence type="ECO:0000256" key="6">
    <source>
        <dbReference type="RuleBase" id="RU003624"/>
    </source>
</evidence>
<dbReference type="SUPFAM" id="SSF54821">
    <property type="entry name" value="Ribosomal protein S3 C-terminal domain"/>
    <property type="match status" value="1"/>
</dbReference>
<keyword evidence="7 9" id="KW-0934">Plastid</keyword>
<dbReference type="NCBIfam" id="TIGR01009">
    <property type="entry name" value="rpsC_bact"/>
    <property type="match status" value="1"/>
</dbReference>
<dbReference type="SUPFAM" id="SSF54814">
    <property type="entry name" value="Prokaryotic type KH domain (KH-domain type II)"/>
    <property type="match status" value="1"/>
</dbReference>
<dbReference type="GO" id="GO:0022627">
    <property type="term" value="C:cytosolic small ribosomal subunit"/>
    <property type="evidence" value="ECO:0007669"/>
    <property type="project" value="TreeGrafter"/>
</dbReference>
<evidence type="ECO:0000256" key="2">
    <source>
        <dbReference type="ARBA" id="ARBA00022980"/>
    </source>
</evidence>
<evidence type="ECO:0000259" key="8">
    <source>
        <dbReference type="Pfam" id="PF00189"/>
    </source>
</evidence>
<keyword evidence="2 5" id="KW-0689">Ribosomal protein</keyword>
<dbReference type="GO" id="GO:0009507">
    <property type="term" value="C:chloroplast"/>
    <property type="evidence" value="ECO:0007669"/>
    <property type="project" value="UniProtKB-SubCell"/>
</dbReference>
<geneLocation type="chloroplast" evidence="9"/>
<evidence type="ECO:0000313" key="9">
    <source>
        <dbReference type="EMBL" id="AEQ94209.1"/>
    </source>
</evidence>
<evidence type="ECO:0000256" key="1">
    <source>
        <dbReference type="ARBA" id="ARBA00010761"/>
    </source>
</evidence>
<proteinExistence type="inferred from homology"/>
<evidence type="ECO:0000256" key="3">
    <source>
        <dbReference type="ARBA" id="ARBA00023274"/>
    </source>
</evidence>
<dbReference type="InterPro" id="IPR018280">
    <property type="entry name" value="Ribosomal_uS3_CS"/>
</dbReference>
<organism evidence="9">
    <name type="scientific">Eutreptia viridis</name>
    <dbReference type="NCBI Taxonomy" id="96908"/>
    <lineage>
        <taxon>Eukaryota</taxon>
        <taxon>Discoba</taxon>
        <taxon>Euglenozoa</taxon>
        <taxon>Euglenida</taxon>
        <taxon>Spirocuta</taxon>
        <taxon>Euglenophyceae</taxon>
        <taxon>Eutreptiales</taxon>
        <taxon>Eutreptiaceae</taxon>
        <taxon>Eutreptia</taxon>
    </lineage>
</organism>
<comment type="subunit">
    <text evidence="5 7">Part of the 30S ribosomal subunit.</text>
</comment>
<comment type="similarity">
    <text evidence="1 5 6">Belongs to the universal ribosomal protein uS3 family.</text>
</comment>
<dbReference type="InterPro" id="IPR005704">
    <property type="entry name" value="Ribosomal_uS3_bac-typ"/>
</dbReference>